<evidence type="ECO:0000313" key="3">
    <source>
        <dbReference type="Proteomes" id="UP000698800"/>
    </source>
</evidence>
<dbReference type="Proteomes" id="UP000698800">
    <property type="component" value="Unassembled WGS sequence"/>
</dbReference>
<dbReference type="GO" id="GO:0006351">
    <property type="term" value="P:DNA-templated transcription"/>
    <property type="evidence" value="ECO:0007669"/>
    <property type="project" value="InterPro"/>
</dbReference>
<name>A0A9P8L201_9PEZI</name>
<organism evidence="2 3">
    <name type="scientific">Glutinoglossum americanum</name>
    <dbReference type="NCBI Taxonomy" id="1670608"/>
    <lineage>
        <taxon>Eukaryota</taxon>
        <taxon>Fungi</taxon>
        <taxon>Dikarya</taxon>
        <taxon>Ascomycota</taxon>
        <taxon>Pezizomycotina</taxon>
        <taxon>Geoglossomycetes</taxon>
        <taxon>Geoglossales</taxon>
        <taxon>Geoglossaceae</taxon>
        <taxon>Glutinoglossum</taxon>
    </lineage>
</organism>
<dbReference type="EMBL" id="JAGHQL010000121">
    <property type="protein sequence ID" value="KAH0538142.1"/>
    <property type="molecule type" value="Genomic_DNA"/>
</dbReference>
<protein>
    <recommendedName>
        <fullName evidence="1">DNA-directed RNA polymerase II subunit RPB9-like zinc ribbon domain-containing protein</fullName>
    </recommendedName>
</protein>
<reference evidence="2" key="1">
    <citation type="submission" date="2021-03" db="EMBL/GenBank/DDBJ databases">
        <title>Comparative genomics and phylogenomic investigation of the class Geoglossomycetes provide insights into ecological specialization and systematics.</title>
        <authorList>
            <person name="Melie T."/>
            <person name="Pirro S."/>
            <person name="Miller A.N."/>
            <person name="Quandt A."/>
        </authorList>
    </citation>
    <scope>NUCLEOTIDE SEQUENCE</scope>
    <source>
        <strain evidence="2">GBOQ0MN5Z8</strain>
    </source>
</reference>
<dbReference type="SMART" id="SM00661">
    <property type="entry name" value="RPOL9"/>
    <property type="match status" value="1"/>
</dbReference>
<evidence type="ECO:0000313" key="2">
    <source>
        <dbReference type="EMBL" id="KAH0538142.1"/>
    </source>
</evidence>
<dbReference type="OrthoDB" id="282270at2759"/>
<comment type="caution">
    <text evidence="2">The sequence shown here is derived from an EMBL/GenBank/DDBJ whole genome shotgun (WGS) entry which is preliminary data.</text>
</comment>
<proteinExistence type="predicted"/>
<dbReference type="SUPFAM" id="SSF57783">
    <property type="entry name" value="Zinc beta-ribbon"/>
    <property type="match status" value="1"/>
</dbReference>
<dbReference type="Pfam" id="PF02150">
    <property type="entry name" value="Zn_ribbon_RPB9"/>
    <property type="match status" value="1"/>
</dbReference>
<accession>A0A9P8L201</accession>
<dbReference type="AlphaFoldDB" id="A0A9P8L201"/>
<dbReference type="Gene3D" id="2.20.25.10">
    <property type="match status" value="1"/>
</dbReference>
<sequence>MSSSPPAEVATNDDEQQKNALEQITFRFCQECSNMLYPKEDKVNSTLQYVCRHCFWSEPASSACIFRNNLNNSVGETAGVTQDVGSDPTVGYEYYLCILCGEEVGCSICSGVQSEESQCERVVADEIQEEYQEFVTNMEGRAVEMTA</sequence>
<gene>
    <name evidence="2" type="ORF">FGG08_005250</name>
</gene>
<dbReference type="InterPro" id="IPR001529">
    <property type="entry name" value="Zn_ribbon_RPB9"/>
</dbReference>
<evidence type="ECO:0000259" key="1">
    <source>
        <dbReference type="SMART" id="SM00661"/>
    </source>
</evidence>
<keyword evidence="3" id="KW-1185">Reference proteome</keyword>
<feature type="domain" description="DNA-directed RNA polymerase II subunit RPB9-like zinc ribbon" evidence="1">
    <location>
        <begin position="27"/>
        <end position="80"/>
    </location>
</feature>